<protein>
    <submittedName>
        <fullName evidence="1">Uncharacterized protein</fullName>
    </submittedName>
</protein>
<reference evidence="1 2" key="1">
    <citation type="submission" date="2021-03" db="EMBL/GenBank/DDBJ databases">
        <authorList>
            <person name="King G.J."/>
            <person name="Bancroft I."/>
            <person name="Baten A."/>
            <person name="Bloomfield J."/>
            <person name="Borpatragohain P."/>
            <person name="He Z."/>
            <person name="Irish N."/>
            <person name="Irwin J."/>
            <person name="Liu K."/>
            <person name="Mauleon R.P."/>
            <person name="Moore J."/>
            <person name="Morris R."/>
            <person name="Ostergaard L."/>
            <person name="Wang B."/>
            <person name="Wells R."/>
        </authorList>
    </citation>
    <scope>NUCLEOTIDE SEQUENCE [LARGE SCALE GENOMIC DNA]</scope>
    <source>
        <strain evidence="1">R-o-18</strain>
        <tissue evidence="1">Leaf</tissue>
    </source>
</reference>
<gene>
    <name evidence="1" type="primary">A10g500230.1_BraROA</name>
    <name evidence="1" type="ORF">IGI04_039271</name>
</gene>
<evidence type="ECO:0000313" key="1">
    <source>
        <dbReference type="EMBL" id="KAG5374675.1"/>
    </source>
</evidence>
<comment type="caution">
    <text evidence="1">The sequence shown here is derived from an EMBL/GenBank/DDBJ whole genome shotgun (WGS) entry which is preliminary data.</text>
</comment>
<accession>A0ABQ7KMG8</accession>
<name>A0ABQ7KMG8_BRACM</name>
<organism evidence="1 2">
    <name type="scientific">Brassica rapa subsp. trilocularis</name>
    <dbReference type="NCBI Taxonomy" id="1813537"/>
    <lineage>
        <taxon>Eukaryota</taxon>
        <taxon>Viridiplantae</taxon>
        <taxon>Streptophyta</taxon>
        <taxon>Embryophyta</taxon>
        <taxon>Tracheophyta</taxon>
        <taxon>Spermatophyta</taxon>
        <taxon>Magnoliopsida</taxon>
        <taxon>eudicotyledons</taxon>
        <taxon>Gunneridae</taxon>
        <taxon>Pentapetalae</taxon>
        <taxon>rosids</taxon>
        <taxon>malvids</taxon>
        <taxon>Brassicales</taxon>
        <taxon>Brassicaceae</taxon>
        <taxon>Brassiceae</taxon>
        <taxon>Brassica</taxon>
    </lineage>
</organism>
<dbReference type="Proteomes" id="UP000823674">
    <property type="component" value="Chromosome A10"/>
</dbReference>
<proteinExistence type="predicted"/>
<sequence length="92" mass="10312">MKKCQYAVSGKLQKEGKKLSPAQKDGIIEWRKMSVFQRISGGQLYVPLLISPGSLRTKDSGEWARCLLPHVRDKKVRLEGRCKSTPEALGIT</sequence>
<keyword evidence="2" id="KW-1185">Reference proteome</keyword>
<dbReference type="EMBL" id="JADBGQ010000010">
    <property type="protein sequence ID" value="KAG5374675.1"/>
    <property type="molecule type" value="Genomic_DNA"/>
</dbReference>
<evidence type="ECO:0000313" key="2">
    <source>
        <dbReference type="Proteomes" id="UP000823674"/>
    </source>
</evidence>